<gene>
    <name evidence="1" type="ORF">SAMN02745751_02700</name>
</gene>
<dbReference type="Proteomes" id="UP000184052">
    <property type="component" value="Unassembled WGS sequence"/>
</dbReference>
<dbReference type="RefSeq" id="WP_073050098.1">
    <property type="nucleotide sequence ID" value="NZ_FQZL01000023.1"/>
</dbReference>
<organism evidence="1 2">
    <name type="scientific">Dethiosulfatibacter aminovorans DSM 17477</name>
    <dbReference type="NCBI Taxonomy" id="1121476"/>
    <lineage>
        <taxon>Bacteria</taxon>
        <taxon>Bacillati</taxon>
        <taxon>Bacillota</taxon>
        <taxon>Tissierellia</taxon>
        <taxon>Dethiosulfatibacter</taxon>
    </lineage>
</organism>
<proteinExistence type="predicted"/>
<dbReference type="STRING" id="1121476.SAMN02745751_02700"/>
<evidence type="ECO:0000313" key="1">
    <source>
        <dbReference type="EMBL" id="SHJ50000.1"/>
    </source>
</evidence>
<dbReference type="AlphaFoldDB" id="A0A1M6JTS0"/>
<evidence type="ECO:0000313" key="2">
    <source>
        <dbReference type="Proteomes" id="UP000184052"/>
    </source>
</evidence>
<dbReference type="EMBL" id="FQZL01000023">
    <property type="protein sequence ID" value="SHJ50000.1"/>
    <property type="molecule type" value="Genomic_DNA"/>
</dbReference>
<dbReference type="OrthoDB" id="9811740at2"/>
<protein>
    <submittedName>
        <fullName evidence="1">Uncharacterized protein</fullName>
    </submittedName>
</protein>
<sequence length="86" mass="9775">MAFKQDTGFLRRIPQEFIDKKSKSCPICGTKKPQWSIDRHFSFISQNRYLFKCEDCGCILSATVSDVACFEGKPQSTAFIDTLDAK</sequence>
<keyword evidence="2" id="KW-1185">Reference proteome</keyword>
<name>A0A1M6JTS0_9FIRM</name>
<reference evidence="1 2" key="1">
    <citation type="submission" date="2016-11" db="EMBL/GenBank/DDBJ databases">
        <authorList>
            <person name="Jaros S."/>
            <person name="Januszkiewicz K."/>
            <person name="Wedrychowicz H."/>
        </authorList>
    </citation>
    <scope>NUCLEOTIDE SEQUENCE [LARGE SCALE GENOMIC DNA]</scope>
    <source>
        <strain evidence="1 2">DSM 17477</strain>
    </source>
</reference>
<accession>A0A1M6JTS0</accession>